<dbReference type="Pfam" id="PF07715">
    <property type="entry name" value="Plug"/>
    <property type="match status" value="1"/>
</dbReference>
<dbReference type="PANTHER" id="PTHR47234:SF2">
    <property type="entry name" value="TONB-DEPENDENT RECEPTOR"/>
    <property type="match status" value="1"/>
</dbReference>
<evidence type="ECO:0000256" key="6">
    <source>
        <dbReference type="ARBA" id="ARBA00023077"/>
    </source>
</evidence>
<keyword evidence="7 10" id="KW-0472">Membrane</keyword>
<keyword evidence="4 10" id="KW-1134">Transmembrane beta strand</keyword>
<keyword evidence="6 11" id="KW-0798">TonB box</keyword>
<dbReference type="InterPro" id="IPR036942">
    <property type="entry name" value="Beta-barrel_TonB_sf"/>
</dbReference>
<dbReference type="PROSITE" id="PS52016">
    <property type="entry name" value="TONB_DEPENDENT_REC_3"/>
    <property type="match status" value="1"/>
</dbReference>
<evidence type="ECO:0000256" key="7">
    <source>
        <dbReference type="ARBA" id="ARBA00023136"/>
    </source>
</evidence>
<keyword evidence="5 10" id="KW-0812">Transmembrane</keyword>
<dbReference type="EMBL" id="JBIGHY010000003">
    <property type="protein sequence ID" value="MFG6414235.1"/>
    <property type="molecule type" value="Genomic_DNA"/>
</dbReference>
<keyword evidence="16" id="KW-1185">Reference proteome</keyword>
<feature type="chain" id="PRO_5047267271" evidence="12">
    <location>
        <begin position="25"/>
        <end position="908"/>
    </location>
</feature>
<accession>A0ABW7ELG1</accession>
<evidence type="ECO:0000256" key="9">
    <source>
        <dbReference type="ARBA" id="ARBA00023237"/>
    </source>
</evidence>
<evidence type="ECO:0000256" key="12">
    <source>
        <dbReference type="SAM" id="SignalP"/>
    </source>
</evidence>
<dbReference type="PANTHER" id="PTHR47234">
    <property type="match status" value="1"/>
</dbReference>
<evidence type="ECO:0000256" key="10">
    <source>
        <dbReference type="PROSITE-ProRule" id="PRU01360"/>
    </source>
</evidence>
<protein>
    <submittedName>
        <fullName evidence="15">TonB-dependent receptor</fullName>
    </submittedName>
</protein>
<dbReference type="Proteomes" id="UP001606300">
    <property type="component" value="Unassembled WGS sequence"/>
</dbReference>
<proteinExistence type="inferred from homology"/>
<dbReference type="InterPro" id="IPR012910">
    <property type="entry name" value="Plug_dom"/>
</dbReference>
<evidence type="ECO:0000256" key="5">
    <source>
        <dbReference type="ARBA" id="ARBA00022692"/>
    </source>
</evidence>
<feature type="domain" description="TonB-dependent receptor-like beta-barrel" evidence="13">
    <location>
        <begin position="365"/>
        <end position="869"/>
    </location>
</feature>
<name>A0ABW7ELG1_9BURK</name>
<evidence type="ECO:0000256" key="11">
    <source>
        <dbReference type="RuleBase" id="RU003357"/>
    </source>
</evidence>
<dbReference type="Pfam" id="PF00593">
    <property type="entry name" value="TonB_dep_Rec_b-barrel"/>
    <property type="match status" value="1"/>
</dbReference>
<evidence type="ECO:0000256" key="8">
    <source>
        <dbReference type="ARBA" id="ARBA00023170"/>
    </source>
</evidence>
<feature type="signal peptide" evidence="12">
    <location>
        <begin position="1"/>
        <end position="24"/>
    </location>
</feature>
<dbReference type="InterPro" id="IPR039426">
    <property type="entry name" value="TonB-dep_rcpt-like"/>
</dbReference>
<reference evidence="15 16" key="1">
    <citation type="submission" date="2024-09" db="EMBL/GenBank/DDBJ databases">
        <title>Novel species of the genus Pelomonas and Roseateles isolated from streams.</title>
        <authorList>
            <person name="Lu H."/>
        </authorList>
    </citation>
    <scope>NUCLEOTIDE SEQUENCE [LARGE SCALE GENOMIC DNA]</scope>
    <source>
        <strain evidence="15 16">DC23W</strain>
    </source>
</reference>
<keyword evidence="3 10" id="KW-0813">Transport</keyword>
<dbReference type="SUPFAM" id="SSF56935">
    <property type="entry name" value="Porins"/>
    <property type="match status" value="1"/>
</dbReference>
<dbReference type="RefSeq" id="WP_394470314.1">
    <property type="nucleotide sequence ID" value="NZ_JBIGHY010000003.1"/>
</dbReference>
<dbReference type="InterPro" id="IPR037066">
    <property type="entry name" value="Plug_dom_sf"/>
</dbReference>
<keyword evidence="9 10" id="KW-0998">Cell outer membrane</keyword>
<evidence type="ECO:0000256" key="4">
    <source>
        <dbReference type="ARBA" id="ARBA00022452"/>
    </source>
</evidence>
<comment type="subcellular location">
    <subcellularLocation>
        <location evidence="1 10">Cell outer membrane</location>
        <topology evidence="1 10">Multi-pass membrane protein</topology>
    </subcellularLocation>
</comment>
<dbReference type="Gene3D" id="2.170.130.10">
    <property type="entry name" value="TonB-dependent receptor, plug domain"/>
    <property type="match status" value="1"/>
</dbReference>
<evidence type="ECO:0000313" key="15">
    <source>
        <dbReference type="EMBL" id="MFG6414235.1"/>
    </source>
</evidence>
<keyword evidence="8 15" id="KW-0675">Receptor</keyword>
<keyword evidence="12" id="KW-0732">Signal</keyword>
<evidence type="ECO:0000256" key="1">
    <source>
        <dbReference type="ARBA" id="ARBA00004571"/>
    </source>
</evidence>
<gene>
    <name evidence="15" type="ORF">ACG02S_10020</name>
</gene>
<dbReference type="CDD" id="cd01347">
    <property type="entry name" value="ligand_gated_channel"/>
    <property type="match status" value="1"/>
</dbReference>
<organism evidence="15 16">
    <name type="scientific">Pelomonas dachongensis</name>
    <dbReference type="NCBI Taxonomy" id="3299029"/>
    <lineage>
        <taxon>Bacteria</taxon>
        <taxon>Pseudomonadati</taxon>
        <taxon>Pseudomonadota</taxon>
        <taxon>Betaproteobacteria</taxon>
        <taxon>Burkholderiales</taxon>
        <taxon>Sphaerotilaceae</taxon>
        <taxon>Roseateles</taxon>
    </lineage>
</organism>
<comment type="similarity">
    <text evidence="2 10 11">Belongs to the TonB-dependent receptor family.</text>
</comment>
<evidence type="ECO:0000313" key="16">
    <source>
        <dbReference type="Proteomes" id="UP001606300"/>
    </source>
</evidence>
<dbReference type="InterPro" id="IPR000531">
    <property type="entry name" value="Beta-barrel_TonB"/>
</dbReference>
<evidence type="ECO:0000256" key="3">
    <source>
        <dbReference type="ARBA" id="ARBA00022448"/>
    </source>
</evidence>
<evidence type="ECO:0000256" key="2">
    <source>
        <dbReference type="ARBA" id="ARBA00009810"/>
    </source>
</evidence>
<dbReference type="Gene3D" id="2.40.170.20">
    <property type="entry name" value="TonB-dependent receptor, beta-barrel domain"/>
    <property type="match status" value="1"/>
</dbReference>
<feature type="domain" description="TonB-dependent receptor plug" evidence="14">
    <location>
        <begin position="49"/>
        <end position="162"/>
    </location>
</feature>
<sequence length="908" mass="97416">MHKRTLLSKAAVAALGLIASSAFAQTQGNAQQLERIEITGSAIKRLDAETAVPVTVIKMDDLKSQGVTSVEQILGLLSSVQGTQNMASAVGSGTGGATFADMRGLGANKTLVLLNGQRIANSATGSASAPDMNMIPFAAITRVEVLRDGASALYGTDAIGGVINFITRNNLTGGSFSAGYDAPQKSGGSTSSASATYGFGDLGRDGWNVYGALSYKKRNEISGTERDFNKRFVGGLSNSTFPANYQVQQGGDFYNPIATGCAAPNLISNAAGCQIVTPPFVSISPKSETLSGLVKGTFDVSPALRLGAELFYSKNSVEVQTAPVPYGSYWINPGTTYFPTAALTKPNYSPTFDPYELNGEPFNSPTAQFPNPVNLQQGGVLVWFRDVFNGPRRDKSTGEQYRALFTAEGNAAGWDYKAALAYNNTENNRKLTAGYANGEVIGEGLIRGIINPFGAQTPEALALIQGAALKGLLSTSEGKVTSFTASAGRELGDWFNATRPVQIAVGTEYRQEEYVDFNHRDFAALVSASTGVDPDARSEGDRKVYAFYGELNVPLTKELEVSASVRYDKYNDFGNTTNPKVSFRYQPLKELLVRGSASTGFRAPSLYELNATTGFTNTAGNTNNPLNCPGGVLVSGATSGANCKTQFQSYFGGNKDLKPEESKSFTLGLVFEPVKGFTTSVDLWSVEVEQQIGSIAEGTLFLPANQQIFSQYFKYLPGNLLSQNTRDCQGGPTSPTCGYVDVRTQNLGGVKTNGIDLGLQYQVATSMGRLGFEYQGTFVNKYDYQDYKDGPWNQNVGVFSGSGPVFKWQHNLSSSWSKDGWGAGLALHHKSGYVDQDPTNKVKAYTTADAYVSFSPMKAVSLLLGVRNLTDRDPPLTYQNELFQSGGWDSRFYDPVGRTVYVRGTVNF</sequence>
<evidence type="ECO:0000259" key="14">
    <source>
        <dbReference type="Pfam" id="PF07715"/>
    </source>
</evidence>
<comment type="caution">
    <text evidence="15">The sequence shown here is derived from an EMBL/GenBank/DDBJ whole genome shotgun (WGS) entry which is preliminary data.</text>
</comment>
<evidence type="ECO:0000259" key="13">
    <source>
        <dbReference type="Pfam" id="PF00593"/>
    </source>
</evidence>